<keyword evidence="2" id="KW-0732">Signal</keyword>
<gene>
    <name evidence="3" type="ORF">D7S86_27385</name>
</gene>
<dbReference type="RefSeq" id="WP_121091294.1">
    <property type="nucleotide sequence ID" value="NZ_RBZU01000019.1"/>
</dbReference>
<proteinExistence type="predicted"/>
<protein>
    <submittedName>
        <fullName evidence="3">Uncharacterized protein</fullName>
    </submittedName>
</protein>
<evidence type="ECO:0000256" key="2">
    <source>
        <dbReference type="SAM" id="SignalP"/>
    </source>
</evidence>
<organism evidence="3 4">
    <name type="scientific">Pararobbsia silviterrae</name>
    <dbReference type="NCBI Taxonomy" id="1792498"/>
    <lineage>
        <taxon>Bacteria</taxon>
        <taxon>Pseudomonadati</taxon>
        <taxon>Pseudomonadota</taxon>
        <taxon>Betaproteobacteria</taxon>
        <taxon>Burkholderiales</taxon>
        <taxon>Burkholderiaceae</taxon>
        <taxon>Pararobbsia</taxon>
    </lineage>
</organism>
<dbReference type="Proteomes" id="UP000270342">
    <property type="component" value="Unassembled WGS sequence"/>
</dbReference>
<feature type="chain" id="PRO_5019777719" evidence="2">
    <location>
        <begin position="20"/>
        <end position="111"/>
    </location>
</feature>
<dbReference type="PROSITE" id="PS51257">
    <property type="entry name" value="PROKAR_LIPOPROTEIN"/>
    <property type="match status" value="1"/>
</dbReference>
<feature type="region of interest" description="Disordered" evidence="1">
    <location>
        <begin position="22"/>
        <end position="43"/>
    </location>
</feature>
<comment type="caution">
    <text evidence="3">The sequence shown here is derived from an EMBL/GenBank/DDBJ whole genome shotgun (WGS) entry which is preliminary data.</text>
</comment>
<evidence type="ECO:0000256" key="1">
    <source>
        <dbReference type="SAM" id="MobiDB-lite"/>
    </source>
</evidence>
<dbReference type="EMBL" id="RBZU01000019">
    <property type="protein sequence ID" value="RKP44747.1"/>
    <property type="molecule type" value="Genomic_DNA"/>
</dbReference>
<dbReference type="AlphaFoldDB" id="A0A494X206"/>
<dbReference type="OrthoDB" id="9967890at2"/>
<name>A0A494X206_9BURK</name>
<keyword evidence="4" id="KW-1185">Reference proteome</keyword>
<sequence>MLKLILAALVAAISLSGCNDNYPPDTPLATQSPGAQAAPVPASSPLHPVVAPRFSVARVGVFADGLAYGERRGIYVLEDSQTGKEYVGISGVGIAELGSHQVGKTQTEDER</sequence>
<accession>A0A494X206</accession>
<reference evidence="3 4" key="1">
    <citation type="submission" date="2018-10" db="EMBL/GenBank/DDBJ databases">
        <title>Robbsia sp. DHC34, isolated from soil.</title>
        <authorList>
            <person name="Gao Z.-H."/>
            <person name="Qiu L.-H."/>
        </authorList>
    </citation>
    <scope>NUCLEOTIDE SEQUENCE [LARGE SCALE GENOMIC DNA]</scope>
    <source>
        <strain evidence="3 4">DHC34</strain>
    </source>
</reference>
<feature type="signal peptide" evidence="2">
    <location>
        <begin position="1"/>
        <end position="19"/>
    </location>
</feature>
<evidence type="ECO:0000313" key="4">
    <source>
        <dbReference type="Proteomes" id="UP000270342"/>
    </source>
</evidence>
<evidence type="ECO:0000313" key="3">
    <source>
        <dbReference type="EMBL" id="RKP44747.1"/>
    </source>
</evidence>